<protein>
    <recommendedName>
        <fullName evidence="2">YCII-related domain-containing protein</fullName>
    </recommendedName>
</protein>
<reference evidence="1" key="1">
    <citation type="submission" date="2015-10" db="EMBL/GenBank/DDBJ databases">
        <authorList>
            <person name="Gilbert D.G."/>
        </authorList>
    </citation>
    <scope>NUCLEOTIDE SEQUENCE</scope>
</reference>
<evidence type="ECO:0000313" key="1">
    <source>
        <dbReference type="EMBL" id="CUV01846.1"/>
    </source>
</evidence>
<accession>A0A160V7J1</accession>
<sequence>MALKSKYLFIASMDVDPAKEALFHEVYNTEHCPELGKIAGVSAITRYEAQAFQVLIGGQTQKVSPEGQPRFHAMYEIESPEILSSPEWGEAVELGRWPEQVRPHTTNRRHTLLRLTYPE</sequence>
<organism evidence="1">
    <name type="scientific">hydrothermal vent metagenome</name>
    <dbReference type="NCBI Taxonomy" id="652676"/>
    <lineage>
        <taxon>unclassified sequences</taxon>
        <taxon>metagenomes</taxon>
        <taxon>ecological metagenomes</taxon>
    </lineage>
</organism>
<dbReference type="EMBL" id="FAXA01000146">
    <property type="protein sequence ID" value="CUV01846.1"/>
    <property type="molecule type" value="Genomic_DNA"/>
</dbReference>
<evidence type="ECO:0008006" key="2">
    <source>
        <dbReference type="Google" id="ProtNLM"/>
    </source>
</evidence>
<proteinExistence type="predicted"/>
<name>A0A160V7J1_9ZZZZ</name>
<gene>
    <name evidence="1" type="ORF">MGWOODY_Clf1094</name>
</gene>
<dbReference type="AlphaFoldDB" id="A0A160V7J1"/>